<dbReference type="InterPro" id="IPR006311">
    <property type="entry name" value="TAT_signal"/>
</dbReference>
<evidence type="ECO:0000256" key="5">
    <source>
        <dbReference type="ARBA" id="ARBA00023008"/>
    </source>
</evidence>
<keyword evidence="6" id="KW-0472">Membrane</keyword>
<evidence type="ECO:0000259" key="8">
    <source>
        <dbReference type="Pfam" id="PF00127"/>
    </source>
</evidence>
<organism evidence="9 10">
    <name type="scientific">Halosimplex pelagicum</name>
    <dbReference type="NCBI Taxonomy" id="869886"/>
    <lineage>
        <taxon>Archaea</taxon>
        <taxon>Methanobacteriati</taxon>
        <taxon>Methanobacteriota</taxon>
        <taxon>Stenosarchaea group</taxon>
        <taxon>Halobacteria</taxon>
        <taxon>Halobacteriales</taxon>
        <taxon>Haloarculaceae</taxon>
        <taxon>Halosimplex</taxon>
    </lineage>
</organism>
<keyword evidence="10" id="KW-1185">Reference proteome</keyword>
<feature type="compositionally biased region" description="Low complexity" evidence="7">
    <location>
        <begin position="25"/>
        <end position="37"/>
    </location>
</feature>
<evidence type="ECO:0000256" key="3">
    <source>
        <dbReference type="ARBA" id="ARBA00022723"/>
    </source>
</evidence>
<proteinExistence type="predicted"/>
<feature type="compositionally biased region" description="Gly residues" evidence="7">
    <location>
        <begin position="38"/>
        <end position="47"/>
    </location>
</feature>
<sequence>MTSFDPSRRQVLRVTGAALAGGAVAGCSAAPGESSDAGGDGGDGGSDGESSGSDGTATSSGDGGSSGEWTQASTVEMTDQLAYAPKRIEVSAGTTVTFENVGNVGHTVTAYEEEIPDGATYFASGDFESQQAASDAYSSEQAGNVPAGESYEHTFETTGTYEYYCIPHELNGMVGYVKVV</sequence>
<keyword evidence="5" id="KW-0186">Copper</keyword>
<dbReference type="RefSeq" id="WP_179919142.1">
    <property type="nucleotide sequence ID" value="NZ_CP058909.1"/>
</dbReference>
<evidence type="ECO:0000313" key="10">
    <source>
        <dbReference type="Proteomes" id="UP000509346"/>
    </source>
</evidence>
<evidence type="ECO:0000256" key="2">
    <source>
        <dbReference type="ARBA" id="ARBA00022448"/>
    </source>
</evidence>
<dbReference type="GeneID" id="56085214"/>
<keyword evidence="4" id="KW-0249">Electron transport</keyword>
<protein>
    <submittedName>
        <fullName evidence="9">Copper-binding protein</fullName>
    </submittedName>
</protein>
<feature type="compositionally biased region" description="Low complexity" evidence="7">
    <location>
        <begin position="48"/>
        <end position="60"/>
    </location>
</feature>
<keyword evidence="2" id="KW-0813">Transport</keyword>
<evidence type="ECO:0000256" key="7">
    <source>
        <dbReference type="SAM" id="MobiDB-lite"/>
    </source>
</evidence>
<evidence type="ECO:0000313" key="9">
    <source>
        <dbReference type="EMBL" id="QLH84044.1"/>
    </source>
</evidence>
<gene>
    <name evidence="9" type="ORF">HZS54_21455</name>
</gene>
<keyword evidence="3" id="KW-0479">Metal-binding</keyword>
<dbReference type="InterPro" id="IPR028871">
    <property type="entry name" value="BlueCu_1_BS"/>
</dbReference>
<dbReference type="CDD" id="cd04220">
    <property type="entry name" value="Halocyanin"/>
    <property type="match status" value="1"/>
</dbReference>
<dbReference type="PROSITE" id="PS00196">
    <property type="entry name" value="COPPER_BLUE"/>
    <property type="match status" value="1"/>
</dbReference>
<evidence type="ECO:0000256" key="1">
    <source>
        <dbReference type="ARBA" id="ARBA00004370"/>
    </source>
</evidence>
<feature type="domain" description="Blue (type 1) copper" evidence="8">
    <location>
        <begin position="75"/>
        <end position="179"/>
    </location>
</feature>
<dbReference type="GO" id="GO:0005507">
    <property type="term" value="F:copper ion binding"/>
    <property type="evidence" value="ECO:0007669"/>
    <property type="project" value="InterPro"/>
</dbReference>
<dbReference type="EMBL" id="CP058909">
    <property type="protein sequence ID" value="QLH84044.1"/>
    <property type="molecule type" value="Genomic_DNA"/>
</dbReference>
<dbReference type="PANTHER" id="PTHR34192">
    <property type="entry name" value="PLASTOCYANIN MAJOR ISOFORM, CHLOROPLASTIC-RELATED"/>
    <property type="match status" value="1"/>
</dbReference>
<evidence type="ECO:0000256" key="4">
    <source>
        <dbReference type="ARBA" id="ARBA00022982"/>
    </source>
</evidence>
<comment type="subcellular location">
    <subcellularLocation>
        <location evidence="1">Membrane</location>
    </subcellularLocation>
</comment>
<dbReference type="Gene3D" id="2.60.40.420">
    <property type="entry name" value="Cupredoxins - blue copper proteins"/>
    <property type="match status" value="1"/>
</dbReference>
<reference evidence="9 10" key="1">
    <citation type="submission" date="2020-07" db="EMBL/GenBank/DDBJ databases">
        <title>Halosimplex litoreum sp. nov. and Halosimplex rubrum sp. nov., isolated from different salt environments.</title>
        <authorList>
            <person name="Cui H."/>
        </authorList>
    </citation>
    <scope>NUCLEOTIDE SEQUENCE [LARGE SCALE GENOMIC DNA]</scope>
    <source>
        <strain evidence="9 10">R2</strain>
    </source>
</reference>
<evidence type="ECO:0000256" key="6">
    <source>
        <dbReference type="ARBA" id="ARBA00023136"/>
    </source>
</evidence>
<name>A0A7D5PBT5_9EURY</name>
<dbReference type="OrthoDB" id="4392at2157"/>
<accession>A0A7D5PBT5</accession>
<dbReference type="GO" id="GO:0009055">
    <property type="term" value="F:electron transfer activity"/>
    <property type="evidence" value="ECO:0007669"/>
    <property type="project" value="InterPro"/>
</dbReference>
<dbReference type="InterPro" id="IPR000923">
    <property type="entry name" value="BlueCu_1"/>
</dbReference>
<dbReference type="PANTHER" id="PTHR34192:SF10">
    <property type="entry name" value="PLASTOCYANIN MAJOR ISOFORM, CHLOROPLASTIC-RELATED"/>
    <property type="match status" value="1"/>
</dbReference>
<dbReference type="PROSITE" id="PS51318">
    <property type="entry name" value="TAT"/>
    <property type="match status" value="1"/>
</dbReference>
<dbReference type="Proteomes" id="UP000509346">
    <property type="component" value="Chromosome"/>
</dbReference>
<dbReference type="KEGG" id="hpel:HZS54_21455"/>
<dbReference type="InterPro" id="IPR008972">
    <property type="entry name" value="Cupredoxin"/>
</dbReference>
<dbReference type="AlphaFoldDB" id="A0A7D5PBT5"/>
<dbReference type="GO" id="GO:0016020">
    <property type="term" value="C:membrane"/>
    <property type="evidence" value="ECO:0007669"/>
    <property type="project" value="UniProtKB-SubCell"/>
</dbReference>
<feature type="region of interest" description="Disordered" evidence="7">
    <location>
        <begin position="25"/>
        <end position="69"/>
    </location>
</feature>
<dbReference type="Pfam" id="PF00127">
    <property type="entry name" value="Copper-bind"/>
    <property type="match status" value="1"/>
</dbReference>
<dbReference type="SUPFAM" id="SSF49503">
    <property type="entry name" value="Cupredoxins"/>
    <property type="match status" value="1"/>
</dbReference>